<organism evidence="1">
    <name type="scientific">Anguilla anguilla</name>
    <name type="common">European freshwater eel</name>
    <name type="synonym">Muraena anguilla</name>
    <dbReference type="NCBI Taxonomy" id="7936"/>
    <lineage>
        <taxon>Eukaryota</taxon>
        <taxon>Metazoa</taxon>
        <taxon>Chordata</taxon>
        <taxon>Craniata</taxon>
        <taxon>Vertebrata</taxon>
        <taxon>Euteleostomi</taxon>
        <taxon>Actinopterygii</taxon>
        <taxon>Neopterygii</taxon>
        <taxon>Teleostei</taxon>
        <taxon>Anguilliformes</taxon>
        <taxon>Anguillidae</taxon>
        <taxon>Anguilla</taxon>
    </lineage>
</organism>
<sequence length="44" mass="5139">MQSLKLITVHYQLVGWTSLATRRLQHSYVSIYKAVVHQSHTPPY</sequence>
<reference evidence="1" key="1">
    <citation type="submission" date="2014-11" db="EMBL/GenBank/DDBJ databases">
        <authorList>
            <person name="Amaro Gonzalez C."/>
        </authorList>
    </citation>
    <scope>NUCLEOTIDE SEQUENCE</scope>
</reference>
<reference evidence="1" key="2">
    <citation type="journal article" date="2015" name="Fish Shellfish Immunol.">
        <title>Early steps in the European eel (Anguilla anguilla)-Vibrio vulnificus interaction in the gills: Role of the RtxA13 toxin.</title>
        <authorList>
            <person name="Callol A."/>
            <person name="Pajuelo D."/>
            <person name="Ebbesson L."/>
            <person name="Teles M."/>
            <person name="MacKenzie S."/>
            <person name="Amaro C."/>
        </authorList>
    </citation>
    <scope>NUCLEOTIDE SEQUENCE</scope>
</reference>
<proteinExistence type="predicted"/>
<accession>A0A0E9W1U2</accession>
<dbReference type="AlphaFoldDB" id="A0A0E9W1U2"/>
<dbReference type="EMBL" id="GBXM01024228">
    <property type="protein sequence ID" value="JAH84349.1"/>
    <property type="molecule type" value="Transcribed_RNA"/>
</dbReference>
<protein>
    <submittedName>
        <fullName evidence="1">Uncharacterized protein</fullName>
    </submittedName>
</protein>
<evidence type="ECO:0000313" key="1">
    <source>
        <dbReference type="EMBL" id="JAH84349.1"/>
    </source>
</evidence>
<name>A0A0E9W1U2_ANGAN</name>